<evidence type="ECO:0000313" key="2">
    <source>
        <dbReference type="Proteomes" id="UP001271007"/>
    </source>
</evidence>
<proteinExistence type="predicted"/>
<evidence type="ECO:0000313" key="1">
    <source>
        <dbReference type="EMBL" id="KAK3055045.1"/>
    </source>
</evidence>
<comment type="caution">
    <text evidence="1">The sequence shown here is derived from an EMBL/GenBank/DDBJ whole genome shotgun (WGS) entry which is preliminary data.</text>
</comment>
<accession>A0AAJ0DJ34</accession>
<dbReference type="EMBL" id="JAWDJX010000010">
    <property type="protein sequence ID" value="KAK3055045.1"/>
    <property type="molecule type" value="Genomic_DNA"/>
</dbReference>
<protein>
    <submittedName>
        <fullName evidence="1">Uncharacterized protein</fullName>
    </submittedName>
</protein>
<reference evidence="1" key="1">
    <citation type="submission" date="2023-04" db="EMBL/GenBank/DDBJ databases">
        <title>Black Yeasts Isolated from many extreme environments.</title>
        <authorList>
            <person name="Coleine C."/>
            <person name="Stajich J.E."/>
            <person name="Selbmann L."/>
        </authorList>
    </citation>
    <scope>NUCLEOTIDE SEQUENCE</scope>
    <source>
        <strain evidence="1">CCFEE 5312</strain>
    </source>
</reference>
<organism evidence="1 2">
    <name type="scientific">Extremus antarcticus</name>
    <dbReference type="NCBI Taxonomy" id="702011"/>
    <lineage>
        <taxon>Eukaryota</taxon>
        <taxon>Fungi</taxon>
        <taxon>Dikarya</taxon>
        <taxon>Ascomycota</taxon>
        <taxon>Pezizomycotina</taxon>
        <taxon>Dothideomycetes</taxon>
        <taxon>Dothideomycetidae</taxon>
        <taxon>Mycosphaerellales</taxon>
        <taxon>Extremaceae</taxon>
        <taxon>Extremus</taxon>
    </lineage>
</organism>
<keyword evidence="2" id="KW-1185">Reference proteome</keyword>
<dbReference type="Proteomes" id="UP001271007">
    <property type="component" value="Unassembled WGS sequence"/>
</dbReference>
<gene>
    <name evidence="1" type="ORF">LTR09_004205</name>
</gene>
<sequence length="150" mass="16468">MTTLVVPPIHWVLLGPTGLETRYHNDLQGFADDVLAMLAQLYQQKGKPFPIKLFVIGNSKSRDDPYNIDGEVVHDGKMPVCYKIRFDWPHAERPHVARPPQAVNISAARAQVMIPLFDAFVAGEDFCASWGDGGLGVGGLLPVRSTGDRS</sequence>
<dbReference type="AlphaFoldDB" id="A0AAJ0DJ34"/>
<name>A0AAJ0DJ34_9PEZI</name>